<dbReference type="Pfam" id="PF20434">
    <property type="entry name" value="BD-FAE"/>
    <property type="match status" value="1"/>
</dbReference>
<dbReference type="AlphaFoldDB" id="A0A4R2K9J7"/>
<dbReference type="SUPFAM" id="SSF53474">
    <property type="entry name" value="alpha/beta-Hydrolases"/>
    <property type="match status" value="1"/>
</dbReference>
<gene>
    <name evidence="3" type="ORF">EV214_13915</name>
</gene>
<sequence>MLTKHFVYEDTGASLSYKRIANAKGAIIICPGGGYKFISTREGQPVADAFSASDWQVFVLSYSTGENLWTKPLKELAWAVRKVKEHAIEIDIEGKPIIVCGFSAGGHLVASLGVHWNDPNMFGLDSMNKPDALILCYPVITTGRYAHRESIKALVGERDGSYFSLEKYISKNTPPTFLWHTMADETVSVQNTILFAQGLANHGIPAEVHLYPYGVHGLSLATDAVAELEKGRLPDIHVAGWFEQCIQWLDTINKVKE</sequence>
<dbReference type="InterPro" id="IPR049492">
    <property type="entry name" value="BD-FAE-like_dom"/>
</dbReference>
<dbReference type="Proteomes" id="UP000294919">
    <property type="component" value="Unassembled WGS sequence"/>
</dbReference>
<protein>
    <submittedName>
        <fullName evidence="3">Alpha/beta hydrolase family protein</fullName>
    </submittedName>
</protein>
<dbReference type="InterPro" id="IPR050300">
    <property type="entry name" value="GDXG_lipolytic_enzyme"/>
</dbReference>
<comment type="caution">
    <text evidence="3">The sequence shown here is derived from an EMBL/GenBank/DDBJ whole genome shotgun (WGS) entry which is preliminary data.</text>
</comment>
<dbReference type="PANTHER" id="PTHR48081:SF6">
    <property type="entry name" value="PEPTIDASE S9 PROLYL OLIGOPEPTIDASE CATALYTIC DOMAIN-CONTAINING PROTEIN"/>
    <property type="match status" value="1"/>
</dbReference>
<dbReference type="PANTHER" id="PTHR48081">
    <property type="entry name" value="AB HYDROLASE SUPERFAMILY PROTEIN C4A8.06C"/>
    <property type="match status" value="1"/>
</dbReference>
<keyword evidence="1 3" id="KW-0378">Hydrolase</keyword>
<evidence type="ECO:0000256" key="1">
    <source>
        <dbReference type="ARBA" id="ARBA00022801"/>
    </source>
</evidence>
<evidence type="ECO:0000313" key="4">
    <source>
        <dbReference type="Proteomes" id="UP000294919"/>
    </source>
</evidence>
<dbReference type="OrthoDB" id="9794725at2"/>
<keyword evidence="4" id="KW-1185">Reference proteome</keyword>
<dbReference type="GO" id="GO:0016787">
    <property type="term" value="F:hydrolase activity"/>
    <property type="evidence" value="ECO:0007669"/>
    <property type="project" value="UniProtKB-KW"/>
</dbReference>
<dbReference type="EMBL" id="SLWV01000039">
    <property type="protein sequence ID" value="TCO68812.1"/>
    <property type="molecule type" value="Genomic_DNA"/>
</dbReference>
<organism evidence="3 4">
    <name type="scientific">Marinisporobacter balticus</name>
    <dbReference type="NCBI Taxonomy" id="2018667"/>
    <lineage>
        <taxon>Bacteria</taxon>
        <taxon>Bacillati</taxon>
        <taxon>Bacillota</taxon>
        <taxon>Clostridia</taxon>
        <taxon>Peptostreptococcales</taxon>
        <taxon>Thermotaleaceae</taxon>
        <taxon>Marinisporobacter</taxon>
    </lineage>
</organism>
<dbReference type="InterPro" id="IPR029058">
    <property type="entry name" value="AB_hydrolase_fold"/>
</dbReference>
<name>A0A4R2K9J7_9FIRM</name>
<evidence type="ECO:0000313" key="3">
    <source>
        <dbReference type="EMBL" id="TCO68812.1"/>
    </source>
</evidence>
<reference evidence="3 4" key="1">
    <citation type="submission" date="2019-03" db="EMBL/GenBank/DDBJ databases">
        <title>Genomic Encyclopedia of Type Strains, Phase IV (KMG-IV): sequencing the most valuable type-strain genomes for metagenomic binning, comparative biology and taxonomic classification.</title>
        <authorList>
            <person name="Goeker M."/>
        </authorList>
    </citation>
    <scope>NUCLEOTIDE SEQUENCE [LARGE SCALE GENOMIC DNA]</scope>
    <source>
        <strain evidence="3 4">DSM 102940</strain>
    </source>
</reference>
<proteinExistence type="predicted"/>
<dbReference type="Gene3D" id="3.40.50.1820">
    <property type="entry name" value="alpha/beta hydrolase"/>
    <property type="match status" value="1"/>
</dbReference>
<evidence type="ECO:0000259" key="2">
    <source>
        <dbReference type="Pfam" id="PF20434"/>
    </source>
</evidence>
<feature type="domain" description="BD-FAE-like" evidence="2">
    <location>
        <begin position="26"/>
        <end position="197"/>
    </location>
</feature>
<accession>A0A4R2K9J7</accession>